<protein>
    <submittedName>
        <fullName evidence="1">Uncharacterized protein</fullName>
    </submittedName>
</protein>
<dbReference type="EMBL" id="QPFP01000281">
    <property type="protein sequence ID" value="TEB18206.1"/>
    <property type="molecule type" value="Genomic_DNA"/>
</dbReference>
<name>A0A4Y7SAF1_COPMI</name>
<dbReference type="AlphaFoldDB" id="A0A4Y7SAF1"/>
<sequence length="219" mass="24610">MYRQFIHHRGRNTDQGEFAHPGVPVYYTYGTPGKILVHNHLDTILYGAVSDLTGWNLNSRGPIEPGQQQLWRRSADERIHISTPMNHAGEQSAQVYNARVGMVLHIQNLEGQERWQGVKFVPVDEAKYTENLTKRGYGSIGIKNDVGFDIFVSVLSTEGAGFIDTRQLLVKPNTTSYWNRWCPESVFVAVGSAPGLAQAYVGRPGFILHIEDWRPHGGH</sequence>
<gene>
    <name evidence="1" type="ORF">FA13DRAFT_676643</name>
</gene>
<comment type="caution">
    <text evidence="1">The sequence shown here is derived from an EMBL/GenBank/DDBJ whole genome shotgun (WGS) entry which is preliminary data.</text>
</comment>
<proteinExistence type="predicted"/>
<reference evidence="1 2" key="1">
    <citation type="journal article" date="2019" name="Nat. Ecol. Evol.">
        <title>Megaphylogeny resolves global patterns of mushroom evolution.</title>
        <authorList>
            <person name="Varga T."/>
            <person name="Krizsan K."/>
            <person name="Foldi C."/>
            <person name="Dima B."/>
            <person name="Sanchez-Garcia M."/>
            <person name="Sanchez-Ramirez S."/>
            <person name="Szollosi G.J."/>
            <person name="Szarkandi J.G."/>
            <person name="Papp V."/>
            <person name="Albert L."/>
            <person name="Andreopoulos W."/>
            <person name="Angelini C."/>
            <person name="Antonin V."/>
            <person name="Barry K.W."/>
            <person name="Bougher N.L."/>
            <person name="Buchanan P."/>
            <person name="Buyck B."/>
            <person name="Bense V."/>
            <person name="Catcheside P."/>
            <person name="Chovatia M."/>
            <person name="Cooper J."/>
            <person name="Damon W."/>
            <person name="Desjardin D."/>
            <person name="Finy P."/>
            <person name="Geml J."/>
            <person name="Haridas S."/>
            <person name="Hughes K."/>
            <person name="Justo A."/>
            <person name="Karasinski D."/>
            <person name="Kautmanova I."/>
            <person name="Kiss B."/>
            <person name="Kocsube S."/>
            <person name="Kotiranta H."/>
            <person name="LaButti K.M."/>
            <person name="Lechner B.E."/>
            <person name="Liimatainen K."/>
            <person name="Lipzen A."/>
            <person name="Lukacs Z."/>
            <person name="Mihaltcheva S."/>
            <person name="Morgado L.N."/>
            <person name="Niskanen T."/>
            <person name="Noordeloos M.E."/>
            <person name="Ohm R.A."/>
            <person name="Ortiz-Santana B."/>
            <person name="Ovrebo C."/>
            <person name="Racz N."/>
            <person name="Riley R."/>
            <person name="Savchenko A."/>
            <person name="Shiryaev A."/>
            <person name="Soop K."/>
            <person name="Spirin V."/>
            <person name="Szebenyi C."/>
            <person name="Tomsovsky M."/>
            <person name="Tulloss R.E."/>
            <person name="Uehling J."/>
            <person name="Grigoriev I.V."/>
            <person name="Vagvolgyi C."/>
            <person name="Papp T."/>
            <person name="Martin F.M."/>
            <person name="Miettinen O."/>
            <person name="Hibbett D.S."/>
            <person name="Nagy L.G."/>
        </authorList>
    </citation>
    <scope>NUCLEOTIDE SEQUENCE [LARGE SCALE GENOMIC DNA]</scope>
    <source>
        <strain evidence="1 2">FP101781</strain>
    </source>
</reference>
<organism evidence="1 2">
    <name type="scientific">Coprinellus micaceus</name>
    <name type="common">Glistening ink-cap mushroom</name>
    <name type="synonym">Coprinus micaceus</name>
    <dbReference type="NCBI Taxonomy" id="71717"/>
    <lineage>
        <taxon>Eukaryota</taxon>
        <taxon>Fungi</taxon>
        <taxon>Dikarya</taxon>
        <taxon>Basidiomycota</taxon>
        <taxon>Agaricomycotina</taxon>
        <taxon>Agaricomycetes</taxon>
        <taxon>Agaricomycetidae</taxon>
        <taxon>Agaricales</taxon>
        <taxon>Agaricineae</taxon>
        <taxon>Psathyrellaceae</taxon>
        <taxon>Coprinellus</taxon>
    </lineage>
</organism>
<keyword evidence="2" id="KW-1185">Reference proteome</keyword>
<dbReference type="OrthoDB" id="3047832at2759"/>
<evidence type="ECO:0000313" key="1">
    <source>
        <dbReference type="EMBL" id="TEB18206.1"/>
    </source>
</evidence>
<accession>A0A4Y7SAF1</accession>
<evidence type="ECO:0000313" key="2">
    <source>
        <dbReference type="Proteomes" id="UP000298030"/>
    </source>
</evidence>
<dbReference type="Proteomes" id="UP000298030">
    <property type="component" value="Unassembled WGS sequence"/>
</dbReference>